<gene>
    <name evidence="1" type="ORF">EV182_008277</name>
</gene>
<sequence length="154" mass="17365">MSDVIPYIEELCNNKTKLEANGTQLPEIYCLALLSWELPNQLAQDSTVITHGGQSFDKACAQIIRNIRREIEKSQLVRSKSKPNGDRDNKPKSDSRQHNNKNKKHGKVKKNESNHVEVQPAKASARWILDSGANKHMVTDRTTFTAITKQDATI</sequence>
<reference evidence="1" key="1">
    <citation type="submission" date="2022-06" db="EMBL/GenBank/DDBJ databases">
        <title>Phylogenomic reconstructions and comparative analyses of Kickxellomycotina fungi.</title>
        <authorList>
            <person name="Reynolds N.K."/>
            <person name="Stajich J.E."/>
            <person name="Barry K."/>
            <person name="Grigoriev I.V."/>
            <person name="Crous P."/>
            <person name="Smith M.E."/>
        </authorList>
    </citation>
    <scope>NUCLEOTIDE SEQUENCE</scope>
    <source>
        <strain evidence="1">RSA 2271</strain>
    </source>
</reference>
<proteinExistence type="predicted"/>
<dbReference type="Proteomes" id="UP001145114">
    <property type="component" value="Unassembled WGS sequence"/>
</dbReference>
<name>A0ACC1HK37_9FUNG</name>
<evidence type="ECO:0000313" key="2">
    <source>
        <dbReference type="Proteomes" id="UP001145114"/>
    </source>
</evidence>
<organism evidence="1 2">
    <name type="scientific">Spiromyces aspiralis</name>
    <dbReference type="NCBI Taxonomy" id="68401"/>
    <lineage>
        <taxon>Eukaryota</taxon>
        <taxon>Fungi</taxon>
        <taxon>Fungi incertae sedis</taxon>
        <taxon>Zoopagomycota</taxon>
        <taxon>Kickxellomycotina</taxon>
        <taxon>Kickxellomycetes</taxon>
        <taxon>Kickxellales</taxon>
        <taxon>Kickxellaceae</taxon>
        <taxon>Spiromyces</taxon>
    </lineage>
</organism>
<feature type="non-terminal residue" evidence="1">
    <location>
        <position position="154"/>
    </location>
</feature>
<evidence type="ECO:0000313" key="1">
    <source>
        <dbReference type="EMBL" id="KAJ1676395.1"/>
    </source>
</evidence>
<accession>A0ACC1HK37</accession>
<comment type="caution">
    <text evidence="1">The sequence shown here is derived from an EMBL/GenBank/DDBJ whole genome shotgun (WGS) entry which is preliminary data.</text>
</comment>
<protein>
    <submittedName>
        <fullName evidence="1">Uncharacterized protein</fullName>
    </submittedName>
</protein>
<dbReference type="EMBL" id="JAMZIH010004179">
    <property type="protein sequence ID" value="KAJ1676395.1"/>
    <property type="molecule type" value="Genomic_DNA"/>
</dbReference>
<keyword evidence="2" id="KW-1185">Reference proteome</keyword>